<reference evidence="5 6" key="1">
    <citation type="journal article" date="2016" name="Front. Microbiol.">
        <title>Microevolution Analysis of Bacillus coahuilensis Unveils Differences in Phosphorus Acquisition Strategies and Their Regulation.</title>
        <authorList>
            <person name="Gomez-Lunar Z."/>
            <person name="Hernandez-Gonzalez I."/>
            <person name="Rodriguez-Torres M.D."/>
            <person name="Souza V."/>
            <person name="Olmedo-Alvarez G."/>
        </authorList>
    </citation>
    <scope>NUCLEOTIDE SEQUENCE [LARGE SCALE GENOMIC DNA]</scope>
    <source>
        <strain evidence="6">p1.1.43</strain>
    </source>
</reference>
<comment type="subcellular location">
    <subcellularLocation>
        <location evidence="1">Cell envelope</location>
    </subcellularLocation>
</comment>
<dbReference type="EMBL" id="LDYG01000058">
    <property type="protein sequence ID" value="KUP03921.1"/>
    <property type="molecule type" value="Genomic_DNA"/>
</dbReference>
<dbReference type="GO" id="GO:0030246">
    <property type="term" value="F:carbohydrate binding"/>
    <property type="evidence" value="ECO:0007669"/>
    <property type="project" value="TreeGrafter"/>
</dbReference>
<name>A0A147K3V2_9BACI</name>
<organism evidence="5 6">
    <name type="scientific">Bacillus coahuilensis p1.1.43</name>
    <dbReference type="NCBI Taxonomy" id="1150625"/>
    <lineage>
        <taxon>Bacteria</taxon>
        <taxon>Bacillati</taxon>
        <taxon>Bacillota</taxon>
        <taxon>Bacilli</taxon>
        <taxon>Bacillales</taxon>
        <taxon>Bacillaceae</taxon>
        <taxon>Bacillus</taxon>
    </lineage>
</organism>
<dbReference type="InterPro" id="IPR025997">
    <property type="entry name" value="SBP_2_dom"/>
</dbReference>
<dbReference type="InterPro" id="IPR028082">
    <property type="entry name" value="Peripla_BP_I"/>
</dbReference>
<evidence type="ECO:0000256" key="1">
    <source>
        <dbReference type="ARBA" id="ARBA00004196"/>
    </source>
</evidence>
<feature type="signal peptide" evidence="3">
    <location>
        <begin position="1"/>
        <end position="28"/>
    </location>
</feature>
<evidence type="ECO:0000313" key="5">
    <source>
        <dbReference type="EMBL" id="KUP03921.1"/>
    </source>
</evidence>
<dbReference type="PROSITE" id="PS51257">
    <property type="entry name" value="PROKAR_LIPOPROTEIN"/>
    <property type="match status" value="1"/>
</dbReference>
<evidence type="ECO:0000256" key="3">
    <source>
        <dbReference type="SAM" id="SignalP"/>
    </source>
</evidence>
<dbReference type="Proteomes" id="UP000074108">
    <property type="component" value="Unassembled WGS sequence"/>
</dbReference>
<proteinExistence type="predicted"/>
<dbReference type="OrthoDB" id="9769193at2"/>
<dbReference type="RefSeq" id="WP_059352127.1">
    <property type="nucleotide sequence ID" value="NZ_LDYG01000058.1"/>
</dbReference>
<keyword evidence="6" id="KW-1185">Reference proteome</keyword>
<protein>
    <recommendedName>
        <fullName evidence="4">Periplasmic binding protein domain-containing protein</fullName>
    </recommendedName>
</protein>
<dbReference type="PATRIC" id="fig|1150625.3.peg.3618"/>
<dbReference type="PANTHER" id="PTHR30036">
    <property type="entry name" value="D-XYLOSE-BINDING PERIPLASMIC PROTEIN"/>
    <property type="match status" value="1"/>
</dbReference>
<evidence type="ECO:0000259" key="4">
    <source>
        <dbReference type="Pfam" id="PF13407"/>
    </source>
</evidence>
<dbReference type="PANTHER" id="PTHR30036:SF1">
    <property type="entry name" value="D-XYLOSE-BINDING PERIPLASMIC PROTEIN"/>
    <property type="match status" value="1"/>
</dbReference>
<dbReference type="GO" id="GO:0030288">
    <property type="term" value="C:outer membrane-bounded periplasmic space"/>
    <property type="evidence" value="ECO:0007669"/>
    <property type="project" value="TreeGrafter"/>
</dbReference>
<dbReference type="InterPro" id="IPR050555">
    <property type="entry name" value="Bact_Solute-Bind_Prot2"/>
</dbReference>
<dbReference type="SUPFAM" id="SSF53822">
    <property type="entry name" value="Periplasmic binding protein-like I"/>
    <property type="match status" value="1"/>
</dbReference>
<accession>A0A147K3V2</accession>
<sequence>MRVGIRVKRPFRNLLILFIALLAGGCVNQPAEQAAPSEVDQKVEEMVLKPGPMKIGFSMDTLLEERWERDRTYFKEAVEALGAEVDIQTSNGDDALQISQAESLIRSGIDVLVIVPHNAESTAIIVKKAHSAGVKVLAYDRLVKNAEIDLYVSYDNEQVGRLQAEAIASVAPKGKYVYIGGAETDHNAHLTKKGVYRILKSYIDAGDVSVVYDQWTKDWVPTNAYHNMKEALEANPEGIDAVIAANDATAGAASLALLEYGLLGKVPVAGQDAELAAIQRIVRGEQTMTVYKPIQSLAREAAKLAVQLAAGEEIEVTEYVNNGKMNVPSVLLSPIAVYEHNIQETIIADGFHSEEDVFNGLSELE</sequence>
<dbReference type="Pfam" id="PF13407">
    <property type="entry name" value="Peripla_BP_4"/>
    <property type="match status" value="1"/>
</dbReference>
<keyword evidence="2 3" id="KW-0732">Signal</keyword>
<dbReference type="Gene3D" id="3.40.50.2300">
    <property type="match status" value="2"/>
</dbReference>
<gene>
    <name evidence="5" type="ORF">Q75_17220</name>
</gene>
<dbReference type="AlphaFoldDB" id="A0A147K3V2"/>
<evidence type="ECO:0000256" key="2">
    <source>
        <dbReference type="ARBA" id="ARBA00022729"/>
    </source>
</evidence>
<feature type="domain" description="Periplasmic binding protein" evidence="4">
    <location>
        <begin position="55"/>
        <end position="313"/>
    </location>
</feature>
<dbReference type="STRING" id="1150625.Q75_17220"/>
<evidence type="ECO:0000313" key="6">
    <source>
        <dbReference type="Proteomes" id="UP000074108"/>
    </source>
</evidence>
<dbReference type="CDD" id="cd19991">
    <property type="entry name" value="PBP1_ABC_xylose_binding"/>
    <property type="match status" value="1"/>
</dbReference>
<feature type="chain" id="PRO_5039396168" description="Periplasmic binding protein domain-containing protein" evidence="3">
    <location>
        <begin position="29"/>
        <end position="365"/>
    </location>
</feature>
<comment type="caution">
    <text evidence="5">The sequence shown here is derived from an EMBL/GenBank/DDBJ whole genome shotgun (WGS) entry which is preliminary data.</text>
</comment>